<keyword evidence="2" id="KW-0812">Transmembrane</keyword>
<evidence type="ECO:0000256" key="2">
    <source>
        <dbReference type="SAM" id="Phobius"/>
    </source>
</evidence>
<dbReference type="RefSeq" id="WP_168412011.1">
    <property type="nucleotide sequence ID" value="NZ_JAAXPW010000006.1"/>
</dbReference>
<protein>
    <submittedName>
        <fullName evidence="4">Tape measure domain-containing protein</fullName>
    </submittedName>
</protein>
<evidence type="ECO:0000313" key="4">
    <source>
        <dbReference type="EMBL" id="MBB5148167.1"/>
    </source>
</evidence>
<dbReference type="NCBIfam" id="TIGR02675">
    <property type="entry name" value="tape_meas_nterm"/>
    <property type="match status" value="1"/>
</dbReference>
<dbReference type="EMBL" id="JACHGZ010000004">
    <property type="protein sequence ID" value="MBB5148167.1"/>
    <property type="molecule type" value="Genomic_DNA"/>
</dbReference>
<organism evidence="4 5">
    <name type="scientific">Ureibacillus thermosphaericus</name>
    <dbReference type="NCBI Taxonomy" id="51173"/>
    <lineage>
        <taxon>Bacteria</taxon>
        <taxon>Bacillati</taxon>
        <taxon>Bacillota</taxon>
        <taxon>Bacilli</taxon>
        <taxon>Bacillales</taxon>
        <taxon>Caryophanaceae</taxon>
        <taxon>Ureibacillus</taxon>
    </lineage>
</organism>
<evidence type="ECO:0000256" key="1">
    <source>
        <dbReference type="SAM" id="Coils"/>
    </source>
</evidence>
<proteinExistence type="predicted"/>
<dbReference type="AlphaFoldDB" id="A0A840PQS1"/>
<feature type="transmembrane region" description="Helical" evidence="2">
    <location>
        <begin position="385"/>
        <end position="411"/>
    </location>
</feature>
<feature type="transmembrane region" description="Helical" evidence="2">
    <location>
        <begin position="351"/>
        <end position="373"/>
    </location>
</feature>
<evidence type="ECO:0000313" key="5">
    <source>
        <dbReference type="Proteomes" id="UP000557217"/>
    </source>
</evidence>
<feature type="domain" description="Tape measure protein N-terminal" evidence="3">
    <location>
        <begin position="112"/>
        <end position="292"/>
    </location>
</feature>
<name>A0A840PQS1_URETH</name>
<gene>
    <name evidence="4" type="ORF">HNR36_000552</name>
</gene>
<dbReference type="Proteomes" id="UP000557217">
    <property type="component" value="Unassembled WGS sequence"/>
</dbReference>
<keyword evidence="2" id="KW-0472">Membrane</keyword>
<feature type="transmembrane region" description="Helical" evidence="2">
    <location>
        <begin position="323"/>
        <end position="345"/>
    </location>
</feature>
<keyword evidence="1" id="KW-0175">Coiled coil</keyword>
<keyword evidence="2" id="KW-1133">Transmembrane helix</keyword>
<reference evidence="4 5" key="1">
    <citation type="submission" date="2020-08" db="EMBL/GenBank/DDBJ databases">
        <title>Genomic Encyclopedia of Type Strains, Phase IV (KMG-IV): sequencing the most valuable type-strain genomes for metagenomic binning, comparative biology and taxonomic classification.</title>
        <authorList>
            <person name="Goeker M."/>
        </authorList>
    </citation>
    <scope>NUCLEOTIDE SEQUENCE [LARGE SCALE GENOMIC DNA]</scope>
    <source>
        <strain evidence="4 5">DSM 10633</strain>
    </source>
</reference>
<comment type="caution">
    <text evidence="4">The sequence shown here is derived from an EMBL/GenBank/DDBJ whole genome shotgun (WGS) entry which is preliminary data.</text>
</comment>
<dbReference type="Pfam" id="PF20155">
    <property type="entry name" value="TMP_3"/>
    <property type="match status" value="1"/>
</dbReference>
<feature type="transmembrane region" description="Helical" evidence="2">
    <location>
        <begin position="445"/>
        <end position="464"/>
    </location>
</feature>
<dbReference type="InterPro" id="IPR013491">
    <property type="entry name" value="Tape_meas_N"/>
</dbReference>
<sequence>MATIKTSIMVHDMMSQQFRAMNMAMATVIDSFQTLQDLSGKAVDVSALEAAQRELQQVEANFNQIENEIRQAENAQEKLNRDIQKADDLAGKLLGTISGVVGAYFTLQGLSNAIQLSDEMTNVNARLDLINDNLQTREELQQMIFESAKRTYSPYLQTADLVGKLAMNASDAFDSTAEIVAFSELLNKSFANAGTNAEGIASATLQLTQALGAGALRGEELNAVLEAAPSIVQNIEKYLGITRAELREMASDGKITADIIKTSMFAAADDINEKFESMPLTWSQLWINFQTDSLRAFQPVLQEINNLANSEKIRKFVAKATQALFVLADVALWTIQVLSSIGSFVYDHWNIIGPIILGAAGAFGVLTAALIGTRVATLLMTAAQWALNAAMAMNPIFWIIAALVLLIGLYFAAVNAINYFTGANLSAVGIIVGAFAFMYSVFYNVIAYMLNLVVSFAEFWINIWRNPVYTIKRFFANLANSAIDMATSMIGSFDSVATNLANMFIAAANKAIEGINWIIGALNQIPGLDIGKVGKFSARTSIKADYSGLKKRINDWVGDMPETYIELPRLEYMSPLDNALKAHDWGANLFSGFDLDIQNQERFDMEKYMKDILNSVNGLGDAIDVGNGSAKDTAGNTGKLADSVDLLEEDMKYLRDAANAEAINRYTTGNITIDMSGMQNNINSELDLDGIVDKLVAKTEEALDSLPEGV</sequence>
<feature type="coiled-coil region" evidence="1">
    <location>
        <begin position="48"/>
        <end position="92"/>
    </location>
</feature>
<accession>A0A840PQS1</accession>
<evidence type="ECO:0000259" key="3">
    <source>
        <dbReference type="Pfam" id="PF20155"/>
    </source>
</evidence>
<feature type="transmembrane region" description="Helical" evidence="2">
    <location>
        <begin position="417"/>
        <end position="438"/>
    </location>
</feature>
<keyword evidence="5" id="KW-1185">Reference proteome</keyword>